<gene>
    <name evidence="2" type="ORF">D9756_002369</name>
</gene>
<feature type="compositionally biased region" description="Basic residues" evidence="1">
    <location>
        <begin position="28"/>
        <end position="40"/>
    </location>
</feature>
<evidence type="ECO:0000313" key="2">
    <source>
        <dbReference type="EMBL" id="KAF5361802.1"/>
    </source>
</evidence>
<sequence>MTLFPQRVHPTGMDVPRNSPLEPEKSGGRKKKKTKRKNKAKPSSEPPKPFSQFSKLPEKIQRQVFEYTFHLDSATGPALALVCRKSNEWVEPLIYEYIVVNRFDRISPRPDRLWRTFSGSSKSREYFREHVKGILVNGMVDPVVTDLLSVCTKISTFACYAQSPLPDTILEKLAAIFSVEEFPNLRHLSISGLGFEAEEIRRAFFQKITHLAVDIGDDHQCFPWSELKTHSCLTHILIDMHLELHENTPKEFKSTLLDILSHTPPTLRCLVVLLDWDKLYESFFQQKCDRAIFSDVINGKLDERVVVAAYTGDREEIDVTVIGEDPMRFLEYVGYVALAPDDTVPWMCPPGGLQKSIWERAEDVSRQRSAV</sequence>
<evidence type="ECO:0000256" key="1">
    <source>
        <dbReference type="SAM" id="MobiDB-lite"/>
    </source>
</evidence>
<evidence type="ECO:0000313" key="3">
    <source>
        <dbReference type="Proteomes" id="UP000559027"/>
    </source>
</evidence>
<name>A0A8H5GB58_9AGAR</name>
<keyword evidence="3" id="KW-1185">Reference proteome</keyword>
<comment type="caution">
    <text evidence="2">The sequence shown here is derived from an EMBL/GenBank/DDBJ whole genome shotgun (WGS) entry which is preliminary data.</text>
</comment>
<reference evidence="2 3" key="1">
    <citation type="journal article" date="2020" name="ISME J.">
        <title>Uncovering the hidden diversity of litter-decomposition mechanisms in mushroom-forming fungi.</title>
        <authorList>
            <person name="Floudas D."/>
            <person name="Bentzer J."/>
            <person name="Ahren D."/>
            <person name="Johansson T."/>
            <person name="Persson P."/>
            <person name="Tunlid A."/>
        </authorList>
    </citation>
    <scope>NUCLEOTIDE SEQUENCE [LARGE SCALE GENOMIC DNA]</scope>
    <source>
        <strain evidence="2 3">CBS 146.42</strain>
    </source>
</reference>
<proteinExistence type="predicted"/>
<dbReference type="EMBL" id="JAACJO010000002">
    <property type="protein sequence ID" value="KAF5361802.1"/>
    <property type="molecule type" value="Genomic_DNA"/>
</dbReference>
<protein>
    <recommendedName>
        <fullName evidence="4">F-box domain-containing protein</fullName>
    </recommendedName>
</protein>
<dbReference type="OrthoDB" id="2824761at2759"/>
<dbReference type="AlphaFoldDB" id="A0A8H5GB58"/>
<accession>A0A8H5GB58</accession>
<evidence type="ECO:0008006" key="4">
    <source>
        <dbReference type="Google" id="ProtNLM"/>
    </source>
</evidence>
<organism evidence="2 3">
    <name type="scientific">Leucocoprinus leucothites</name>
    <dbReference type="NCBI Taxonomy" id="201217"/>
    <lineage>
        <taxon>Eukaryota</taxon>
        <taxon>Fungi</taxon>
        <taxon>Dikarya</taxon>
        <taxon>Basidiomycota</taxon>
        <taxon>Agaricomycotina</taxon>
        <taxon>Agaricomycetes</taxon>
        <taxon>Agaricomycetidae</taxon>
        <taxon>Agaricales</taxon>
        <taxon>Agaricineae</taxon>
        <taxon>Agaricaceae</taxon>
        <taxon>Leucocoprinus</taxon>
    </lineage>
</organism>
<dbReference type="Proteomes" id="UP000559027">
    <property type="component" value="Unassembled WGS sequence"/>
</dbReference>
<feature type="region of interest" description="Disordered" evidence="1">
    <location>
        <begin position="1"/>
        <end position="53"/>
    </location>
</feature>